<comment type="caution">
    <text evidence="4">The sequence shown here is derived from an EMBL/GenBank/DDBJ whole genome shotgun (WGS) entry which is preliminary data.</text>
</comment>
<dbReference type="EMBL" id="NBSK02000005">
    <property type="protein sequence ID" value="KAJ0207508.1"/>
    <property type="molecule type" value="Genomic_DNA"/>
</dbReference>
<keyword evidence="5" id="KW-1185">Reference proteome</keyword>
<evidence type="ECO:0000256" key="2">
    <source>
        <dbReference type="ARBA" id="ARBA00023065"/>
    </source>
</evidence>
<dbReference type="GO" id="GO:0015369">
    <property type="term" value="F:calcium:proton antiporter activity"/>
    <property type="evidence" value="ECO:0000318"/>
    <property type="project" value="GO_Central"/>
</dbReference>
<feature type="transmembrane region" description="Helical" evidence="3">
    <location>
        <begin position="177"/>
        <end position="199"/>
    </location>
</feature>
<organism evidence="4 5">
    <name type="scientific">Lactuca sativa</name>
    <name type="common">Garden lettuce</name>
    <dbReference type="NCBI Taxonomy" id="4236"/>
    <lineage>
        <taxon>Eukaryota</taxon>
        <taxon>Viridiplantae</taxon>
        <taxon>Streptophyta</taxon>
        <taxon>Embryophyta</taxon>
        <taxon>Tracheophyta</taxon>
        <taxon>Spermatophyta</taxon>
        <taxon>Magnoliopsida</taxon>
        <taxon>eudicotyledons</taxon>
        <taxon>Gunneridae</taxon>
        <taxon>Pentapetalae</taxon>
        <taxon>asterids</taxon>
        <taxon>campanulids</taxon>
        <taxon>Asterales</taxon>
        <taxon>Asteraceae</taxon>
        <taxon>Cichorioideae</taxon>
        <taxon>Cichorieae</taxon>
        <taxon>Lactucinae</taxon>
        <taxon>Lactuca</taxon>
    </lineage>
</organism>
<reference evidence="4 5" key="1">
    <citation type="journal article" date="2017" name="Nat. Commun.">
        <title>Genome assembly with in vitro proximity ligation data and whole-genome triplication in lettuce.</title>
        <authorList>
            <person name="Reyes-Chin-Wo S."/>
            <person name="Wang Z."/>
            <person name="Yang X."/>
            <person name="Kozik A."/>
            <person name="Arikit S."/>
            <person name="Song C."/>
            <person name="Xia L."/>
            <person name="Froenicke L."/>
            <person name="Lavelle D.O."/>
            <person name="Truco M.J."/>
            <person name="Xia R."/>
            <person name="Zhu S."/>
            <person name="Xu C."/>
            <person name="Xu H."/>
            <person name="Xu X."/>
            <person name="Cox K."/>
            <person name="Korf I."/>
            <person name="Meyers B.C."/>
            <person name="Michelmore R.W."/>
        </authorList>
    </citation>
    <scope>NUCLEOTIDE SEQUENCE [LARGE SCALE GENOMIC DNA]</scope>
    <source>
        <strain evidence="5">cv. Salinas</strain>
        <tissue evidence="4">Seedlings</tissue>
    </source>
</reference>
<dbReference type="PANTHER" id="PTHR31503:SF48">
    <property type="entry name" value="VACUOLAR CATION_PROTON EXCHANGER 2"/>
    <property type="match status" value="1"/>
</dbReference>
<evidence type="ECO:0000313" key="5">
    <source>
        <dbReference type="Proteomes" id="UP000235145"/>
    </source>
</evidence>
<keyword evidence="1" id="KW-0813">Transport</keyword>
<gene>
    <name evidence="4" type="ORF">LSAT_V11C500233460</name>
</gene>
<dbReference type="AlphaFoldDB" id="A0A9R1VK52"/>
<evidence type="ECO:0000313" key="4">
    <source>
        <dbReference type="EMBL" id="KAJ0207508.1"/>
    </source>
</evidence>
<dbReference type="GO" id="GO:0006874">
    <property type="term" value="P:intracellular calcium ion homeostasis"/>
    <property type="evidence" value="ECO:0000318"/>
    <property type="project" value="GO_Central"/>
</dbReference>
<feature type="transmembrane region" description="Helical" evidence="3">
    <location>
        <begin position="84"/>
        <end position="108"/>
    </location>
</feature>
<evidence type="ECO:0000256" key="1">
    <source>
        <dbReference type="ARBA" id="ARBA00022449"/>
    </source>
</evidence>
<name>A0A9R1VK52_LACSA</name>
<keyword evidence="1" id="KW-0050">Antiport</keyword>
<evidence type="ECO:0000256" key="3">
    <source>
        <dbReference type="SAM" id="Phobius"/>
    </source>
</evidence>
<proteinExistence type="predicted"/>
<accession>A0A9R1VK52</accession>
<dbReference type="Proteomes" id="UP000235145">
    <property type="component" value="Unassembled WGS sequence"/>
</dbReference>
<dbReference type="GO" id="GO:0070588">
    <property type="term" value="P:calcium ion transmembrane transport"/>
    <property type="evidence" value="ECO:0000318"/>
    <property type="project" value="GO_Central"/>
</dbReference>
<keyword evidence="3" id="KW-1133">Transmembrane helix</keyword>
<dbReference type="PANTHER" id="PTHR31503">
    <property type="entry name" value="VACUOLAR CALCIUM ION TRANSPORTER"/>
    <property type="match status" value="1"/>
</dbReference>
<feature type="transmembrane region" description="Helical" evidence="3">
    <location>
        <begin position="152"/>
        <end position="171"/>
    </location>
</feature>
<dbReference type="GO" id="GO:0009705">
    <property type="term" value="C:plant-type vacuole membrane"/>
    <property type="evidence" value="ECO:0000318"/>
    <property type="project" value="GO_Central"/>
</dbReference>
<feature type="transmembrane region" description="Helical" evidence="3">
    <location>
        <begin position="120"/>
        <end position="140"/>
    </location>
</feature>
<protein>
    <submittedName>
        <fullName evidence="4">Uncharacterized protein</fullName>
    </submittedName>
</protein>
<keyword evidence="2" id="KW-0406">Ion transport</keyword>
<sequence length="227" mass="25406">MRQAVALLNDEDVDANSSSSSKRPSTFLNFVALGNTSAGKSAVLNSLIGHLALGQFWQTCCLFLNARFSVEESFFLKRNTFCSLVVMSSGLLLMAVMGLLFPAILYFTHTKLHFGKSELALSRFSSCVMLITYGAYFFLFLEMQQNMQDISLRVAIGSSTQISMFVVRVFFSDGTSNYFKGVMLVFCYLIVAASFFVHIDPLSIRPKKLEWDWTIVLPDLLLSMDVV</sequence>
<keyword evidence="3" id="KW-0812">Transmembrane</keyword>
<keyword evidence="3" id="KW-0472">Membrane</keyword>
<dbReference type="InterPro" id="IPR004713">
    <property type="entry name" value="CaH_exchang"/>
</dbReference>